<comment type="caution">
    <text evidence="1">The sequence shown here is derived from an EMBL/GenBank/DDBJ whole genome shotgun (WGS) entry which is preliminary data.</text>
</comment>
<keyword evidence="2" id="KW-1185">Reference proteome</keyword>
<evidence type="ECO:0000313" key="1">
    <source>
        <dbReference type="EMBL" id="KAI6083297.1"/>
    </source>
</evidence>
<evidence type="ECO:0000313" key="2">
    <source>
        <dbReference type="Proteomes" id="UP001497680"/>
    </source>
</evidence>
<reference evidence="1 2" key="1">
    <citation type="journal article" date="2022" name="New Phytol.">
        <title>Ecological generalism drives hyperdiversity of secondary metabolite gene clusters in xylarialean endophytes.</title>
        <authorList>
            <person name="Franco M.E.E."/>
            <person name="Wisecaver J.H."/>
            <person name="Arnold A.E."/>
            <person name="Ju Y.M."/>
            <person name="Slot J.C."/>
            <person name="Ahrendt S."/>
            <person name="Moore L.P."/>
            <person name="Eastman K.E."/>
            <person name="Scott K."/>
            <person name="Konkel Z."/>
            <person name="Mondo S.J."/>
            <person name="Kuo A."/>
            <person name="Hayes R.D."/>
            <person name="Haridas S."/>
            <person name="Andreopoulos B."/>
            <person name="Riley R."/>
            <person name="LaButti K."/>
            <person name="Pangilinan J."/>
            <person name="Lipzen A."/>
            <person name="Amirebrahimi M."/>
            <person name="Yan J."/>
            <person name="Adam C."/>
            <person name="Keymanesh K."/>
            <person name="Ng V."/>
            <person name="Louie K."/>
            <person name="Northen T."/>
            <person name="Drula E."/>
            <person name="Henrissat B."/>
            <person name="Hsieh H.M."/>
            <person name="Youens-Clark K."/>
            <person name="Lutzoni F."/>
            <person name="Miadlikowska J."/>
            <person name="Eastwood D.C."/>
            <person name="Hamelin R.C."/>
            <person name="Grigoriev I.V."/>
            <person name="U'Ren J.M."/>
        </authorList>
    </citation>
    <scope>NUCLEOTIDE SEQUENCE [LARGE SCALE GENOMIC DNA]</scope>
    <source>
        <strain evidence="1 2">ER1909</strain>
    </source>
</reference>
<protein>
    <submittedName>
        <fullName evidence="1">Uncharacterized protein</fullName>
    </submittedName>
</protein>
<proteinExistence type="predicted"/>
<name>A0ACC0CS51_9PEZI</name>
<dbReference type="Proteomes" id="UP001497680">
    <property type="component" value="Unassembled WGS sequence"/>
</dbReference>
<sequence>MSSTTGDSSSSASNRITITESHLNPMLQIVTYLLLAFTTLVLSFRLFTNILVKGRMPVSLEDLLFLSAFLFAVAESVTMVIPASNILGNDINQITTDELVGGLKAQYARDILFILSLSMAKLSSCRNIFILSPNDIHRLFARIIAWIIGLWMVVCIFATAFQCGIKGPWMQEDNHCIDQHAFLTFMCVMSIITDAALVALPLMVIYPLNMVLGERLGVMLFYCTRALIIPATICQIVYIPRLPDPNYTLHVFPYSICVQVVQFLSFLAVCVVYFWPFIRSLQGGLERSSDTNMISQYVLSKQSRPSRSKVASLSIPPSNQMGDRSNYIELRATDSAGSKRDRPRASNTGSNRGIV</sequence>
<gene>
    <name evidence="1" type="ORF">F4821DRAFT_245095</name>
</gene>
<dbReference type="EMBL" id="MU394354">
    <property type="protein sequence ID" value="KAI6083297.1"/>
    <property type="molecule type" value="Genomic_DNA"/>
</dbReference>
<accession>A0ACC0CS51</accession>
<organism evidence="1 2">
    <name type="scientific">Hypoxylon rubiginosum</name>
    <dbReference type="NCBI Taxonomy" id="110542"/>
    <lineage>
        <taxon>Eukaryota</taxon>
        <taxon>Fungi</taxon>
        <taxon>Dikarya</taxon>
        <taxon>Ascomycota</taxon>
        <taxon>Pezizomycotina</taxon>
        <taxon>Sordariomycetes</taxon>
        <taxon>Xylariomycetidae</taxon>
        <taxon>Xylariales</taxon>
        <taxon>Hypoxylaceae</taxon>
        <taxon>Hypoxylon</taxon>
    </lineage>
</organism>